<gene>
    <name evidence="5" type="ORF">LUZ61_006618</name>
</gene>
<sequence length="507" mass="58419">MRRPDQERKPLGGRRVAPTACTDATHCSSFHGEGQGGKVSEQAGFPQRICIWECEGEAGFITCDFVDSSGVKTEWSSSNGGGGGGGNEDRDLMWQEERREKVGRIIREGHRDFELMRNLQLGIRYSVGKSSSMPMLDLRPSDFNPLEKFSTRFPAEGSKSTPPHSSREFRWKDYCPMVFRHLRRLFSVDPADYMLSVCGSDNLRELSSHGKSGSMFYLTNDSRFMIKTVKKSELRVLIRMLPSYYKHVYHYENSLLTKFYGVHSLKSIGGQKIRFVIMGNIFWSEYRIHRRFDLKGSSYGRTTVKVERENDGSATLKDLDLNFVFRLPSFWHKKVIEQIKRDCEFLESERIMDYSFLVGVHFRKDYCDSKPDRASLMPSVRNGGLLAEFCLSNLGYCNQDFLFHRKPFIQLGAKIPAWAERSKHGHEWFLSDKKKTAQPSSNDEVYNVFLFFGIIDILQDYDISKKLEHAYKSFQADPNSISAVDPKLYSRRFQDFISKVFVEDGGL</sequence>
<dbReference type="Gene3D" id="3.30.800.10">
    <property type="entry name" value="Phosphatidylinositol Phosphate Kinase II Beta"/>
    <property type="match status" value="1"/>
</dbReference>
<evidence type="ECO:0000256" key="1">
    <source>
        <dbReference type="ARBA" id="ARBA00012172"/>
    </source>
</evidence>
<keyword evidence="2" id="KW-0418">Kinase</keyword>
<dbReference type="GO" id="GO:0005886">
    <property type="term" value="C:plasma membrane"/>
    <property type="evidence" value="ECO:0007669"/>
    <property type="project" value="TreeGrafter"/>
</dbReference>
<dbReference type="EC" id="2.7.1.68" evidence="1"/>
<dbReference type="CDD" id="cd17302">
    <property type="entry name" value="PIPKc_AtPIP5K_like"/>
    <property type="match status" value="1"/>
</dbReference>
<feature type="domain" description="PIPK" evidence="4">
    <location>
        <begin position="111"/>
        <end position="501"/>
    </location>
</feature>
<keyword evidence="2" id="KW-0067">ATP-binding</keyword>
<keyword evidence="6" id="KW-1185">Reference proteome</keyword>
<feature type="region of interest" description="Disordered" evidence="3">
    <location>
        <begin position="72"/>
        <end position="92"/>
    </location>
</feature>
<comment type="caution">
    <text evidence="5">The sequence shown here is derived from an EMBL/GenBank/DDBJ whole genome shotgun (WGS) entry which is preliminary data.</text>
</comment>
<dbReference type="AlphaFoldDB" id="A0AAD6EVS9"/>
<reference evidence="5 6" key="1">
    <citation type="journal article" date="2022" name="Cell">
        <title>Repeat-based holocentromeres influence genome architecture and karyotype evolution.</title>
        <authorList>
            <person name="Hofstatter P.G."/>
            <person name="Thangavel G."/>
            <person name="Lux T."/>
            <person name="Neumann P."/>
            <person name="Vondrak T."/>
            <person name="Novak P."/>
            <person name="Zhang M."/>
            <person name="Costa L."/>
            <person name="Castellani M."/>
            <person name="Scott A."/>
            <person name="Toegelov H."/>
            <person name="Fuchs J."/>
            <person name="Mata-Sucre Y."/>
            <person name="Dias Y."/>
            <person name="Vanzela A.L.L."/>
            <person name="Huettel B."/>
            <person name="Almeida C.C.S."/>
            <person name="Simkova H."/>
            <person name="Souza G."/>
            <person name="Pedrosa-Harand A."/>
            <person name="Macas J."/>
            <person name="Mayer K.F.X."/>
            <person name="Houben A."/>
            <person name="Marques A."/>
        </authorList>
    </citation>
    <scope>NUCLEOTIDE SEQUENCE [LARGE SCALE GENOMIC DNA]</scope>
    <source>
        <tissue evidence="5">Leaves</tissue>
    </source>
</reference>
<evidence type="ECO:0000256" key="2">
    <source>
        <dbReference type="PROSITE-ProRule" id="PRU00781"/>
    </source>
</evidence>
<dbReference type="PROSITE" id="PS51455">
    <property type="entry name" value="PIPK"/>
    <property type="match status" value="1"/>
</dbReference>
<dbReference type="GO" id="GO:0005524">
    <property type="term" value="F:ATP binding"/>
    <property type="evidence" value="ECO:0007669"/>
    <property type="project" value="UniProtKB-UniRule"/>
</dbReference>
<dbReference type="InterPro" id="IPR027484">
    <property type="entry name" value="PInositol-4-P-5-kinase_N"/>
</dbReference>
<dbReference type="PANTHER" id="PTHR23086:SF114">
    <property type="entry name" value="PHOSPHATIDYLINOSITOL 4-PHOSPHATE 5-KINASE 3"/>
    <property type="match status" value="1"/>
</dbReference>
<dbReference type="InterPro" id="IPR002498">
    <property type="entry name" value="PInositol-4-P-4/5-kinase_core"/>
</dbReference>
<keyword evidence="2" id="KW-0547">Nucleotide-binding</keyword>
<evidence type="ECO:0000313" key="5">
    <source>
        <dbReference type="EMBL" id="KAJ3702913.1"/>
    </source>
</evidence>
<dbReference type="InterPro" id="IPR023610">
    <property type="entry name" value="PInositol-4/5-P-5/4-kinase"/>
</dbReference>
<dbReference type="InterPro" id="IPR027483">
    <property type="entry name" value="PInositol-4-P-4/5-kinase_C_sf"/>
</dbReference>
<keyword evidence="2" id="KW-0808">Transferase</keyword>
<dbReference type="Gene3D" id="3.30.810.10">
    <property type="entry name" value="2-Layer Sandwich"/>
    <property type="match status" value="1"/>
</dbReference>
<organism evidence="5 6">
    <name type="scientific">Rhynchospora tenuis</name>
    <dbReference type="NCBI Taxonomy" id="198213"/>
    <lineage>
        <taxon>Eukaryota</taxon>
        <taxon>Viridiplantae</taxon>
        <taxon>Streptophyta</taxon>
        <taxon>Embryophyta</taxon>
        <taxon>Tracheophyta</taxon>
        <taxon>Spermatophyta</taxon>
        <taxon>Magnoliopsida</taxon>
        <taxon>Liliopsida</taxon>
        <taxon>Poales</taxon>
        <taxon>Cyperaceae</taxon>
        <taxon>Cyperoideae</taxon>
        <taxon>Rhynchosporeae</taxon>
        <taxon>Rhynchospora</taxon>
    </lineage>
</organism>
<proteinExistence type="predicted"/>
<name>A0AAD6EVS9_9POAL</name>
<dbReference type="SUPFAM" id="SSF56104">
    <property type="entry name" value="SAICAR synthase-like"/>
    <property type="match status" value="1"/>
</dbReference>
<dbReference type="Proteomes" id="UP001210211">
    <property type="component" value="Unassembled WGS sequence"/>
</dbReference>
<evidence type="ECO:0000259" key="4">
    <source>
        <dbReference type="PROSITE" id="PS51455"/>
    </source>
</evidence>
<evidence type="ECO:0000256" key="3">
    <source>
        <dbReference type="SAM" id="MobiDB-lite"/>
    </source>
</evidence>
<accession>A0AAD6EVS9</accession>
<dbReference type="Pfam" id="PF01504">
    <property type="entry name" value="PIP5K"/>
    <property type="match status" value="1"/>
</dbReference>
<dbReference type="SMART" id="SM00330">
    <property type="entry name" value="PIPKc"/>
    <property type="match status" value="1"/>
</dbReference>
<dbReference type="GO" id="GO:0046854">
    <property type="term" value="P:phosphatidylinositol phosphate biosynthetic process"/>
    <property type="evidence" value="ECO:0007669"/>
    <property type="project" value="TreeGrafter"/>
</dbReference>
<protein>
    <recommendedName>
        <fullName evidence="1">1-phosphatidylinositol-4-phosphate 5-kinase</fullName>
        <ecNumber evidence="1">2.7.1.68</ecNumber>
    </recommendedName>
</protein>
<dbReference type="PANTHER" id="PTHR23086">
    <property type="entry name" value="PHOSPHATIDYLINOSITOL-4-PHOSPHATE 5-KINASE"/>
    <property type="match status" value="1"/>
</dbReference>
<dbReference type="GO" id="GO:0016308">
    <property type="term" value="F:1-phosphatidylinositol-4-phosphate 5-kinase activity"/>
    <property type="evidence" value="ECO:0007669"/>
    <property type="project" value="UniProtKB-EC"/>
</dbReference>
<evidence type="ECO:0000313" key="6">
    <source>
        <dbReference type="Proteomes" id="UP001210211"/>
    </source>
</evidence>
<dbReference type="EMBL" id="JAMRDG010000001">
    <property type="protein sequence ID" value="KAJ3702913.1"/>
    <property type="molecule type" value="Genomic_DNA"/>
</dbReference>